<dbReference type="Pfam" id="PF13376">
    <property type="entry name" value="OmdA"/>
    <property type="match status" value="1"/>
</dbReference>
<name>A0ABV2EHC9_9CAUL</name>
<dbReference type="RefSeq" id="WP_331928864.1">
    <property type="nucleotide sequence ID" value="NZ_JBEPLU010000001.1"/>
</dbReference>
<accession>A0ABV2EHC9</accession>
<reference evidence="1 2" key="1">
    <citation type="submission" date="2024-06" db="EMBL/GenBank/DDBJ databases">
        <title>Genomic Encyclopedia of Type Strains, Phase IV (KMG-IV): sequencing the most valuable type-strain genomes for metagenomic binning, comparative biology and taxonomic classification.</title>
        <authorList>
            <person name="Goeker M."/>
        </authorList>
    </citation>
    <scope>NUCLEOTIDE SEQUENCE [LARGE SCALE GENOMIC DNA]</scope>
    <source>
        <strain evidence="1 2">DSM 17809</strain>
    </source>
</reference>
<proteinExistence type="predicted"/>
<keyword evidence="2" id="KW-1185">Reference proteome</keyword>
<dbReference type="Proteomes" id="UP001549110">
    <property type="component" value="Unassembled WGS sequence"/>
</dbReference>
<dbReference type="EMBL" id="JBEPLU010000001">
    <property type="protein sequence ID" value="MET3526440.1"/>
    <property type="molecule type" value="Genomic_DNA"/>
</dbReference>
<evidence type="ECO:0000313" key="2">
    <source>
        <dbReference type="Proteomes" id="UP001549110"/>
    </source>
</evidence>
<evidence type="ECO:0000313" key="1">
    <source>
        <dbReference type="EMBL" id="MET3526440.1"/>
    </source>
</evidence>
<gene>
    <name evidence="1" type="ORF">ABID41_001535</name>
</gene>
<organism evidence="1 2">
    <name type="scientific">Phenylobacterium koreense</name>
    <dbReference type="NCBI Taxonomy" id="266125"/>
    <lineage>
        <taxon>Bacteria</taxon>
        <taxon>Pseudomonadati</taxon>
        <taxon>Pseudomonadota</taxon>
        <taxon>Alphaproteobacteria</taxon>
        <taxon>Caulobacterales</taxon>
        <taxon>Caulobacteraceae</taxon>
        <taxon>Phenylobacterium</taxon>
    </lineage>
</organism>
<comment type="caution">
    <text evidence="1">The sequence shown here is derived from an EMBL/GenBank/DDBJ whole genome shotgun (WGS) entry which is preliminary data.</text>
</comment>
<sequence length="79" mass="9481">MTLKRALNPMPDAVLEALLKRNLLGAFEARPSFQRNDYLGWIARARKDETRRKRLDQMLDELEDGDIYMKMRWSRRADR</sequence>
<protein>
    <submittedName>
        <fullName evidence="1">Uncharacterized protein YdeI (YjbR/CyaY-like superfamily)</fullName>
    </submittedName>
</protein>